<sequence>MSTNDVVKVHLVRRFDAAPESVFDAWLTPRTLGRWMFGHRPDETVLGLDVDARVGGRFSLRVDRGDGPVNHVGRYQVLDRPRLLEFTWGIEDESDDDAVTSVVRLSLVPSGDGCELTLTHQMDARWAEYRDRTEQGWNRMLAALARLFD</sequence>
<dbReference type="SUPFAM" id="SSF55961">
    <property type="entry name" value="Bet v1-like"/>
    <property type="match status" value="1"/>
</dbReference>
<dbReference type="EMBL" id="SAWZ01000002">
    <property type="protein sequence ID" value="RXR07192.1"/>
    <property type="molecule type" value="Genomic_DNA"/>
</dbReference>
<dbReference type="RefSeq" id="WP_129470007.1">
    <property type="nucleotide sequence ID" value="NZ_SAWZ01000002.1"/>
</dbReference>
<dbReference type="AlphaFoldDB" id="A0A4Q1JYT1"/>
<reference evidence="3 4" key="1">
    <citation type="submission" date="2019-01" db="EMBL/GenBank/DDBJ databases">
        <title>Pseudoxanthomonas composti sp. nov., isolated from compost.</title>
        <authorList>
            <person name="Yang G."/>
        </authorList>
    </citation>
    <scope>NUCLEOTIDE SEQUENCE [LARGE SCALE GENOMIC DNA]</scope>
    <source>
        <strain evidence="3 4">GSS15</strain>
    </source>
</reference>
<gene>
    <name evidence="3" type="ORF">EPA99_04530</name>
</gene>
<evidence type="ECO:0000259" key="2">
    <source>
        <dbReference type="Pfam" id="PF08327"/>
    </source>
</evidence>
<dbReference type="InterPro" id="IPR013538">
    <property type="entry name" value="ASHA1/2-like_C"/>
</dbReference>
<comment type="similarity">
    <text evidence="1">Belongs to the AHA1 family.</text>
</comment>
<comment type="caution">
    <text evidence="3">The sequence shown here is derived from an EMBL/GenBank/DDBJ whole genome shotgun (WGS) entry which is preliminary data.</text>
</comment>
<protein>
    <submittedName>
        <fullName evidence="3">SRPBCC domain-containing protein</fullName>
    </submittedName>
</protein>
<dbReference type="Proteomes" id="UP000289784">
    <property type="component" value="Unassembled WGS sequence"/>
</dbReference>
<keyword evidence="4" id="KW-1185">Reference proteome</keyword>
<evidence type="ECO:0000256" key="1">
    <source>
        <dbReference type="ARBA" id="ARBA00006817"/>
    </source>
</evidence>
<evidence type="ECO:0000313" key="4">
    <source>
        <dbReference type="Proteomes" id="UP000289784"/>
    </source>
</evidence>
<dbReference type="CDD" id="cd07814">
    <property type="entry name" value="SRPBCC_CalC_Aha1-like"/>
    <property type="match status" value="1"/>
</dbReference>
<evidence type="ECO:0000313" key="3">
    <source>
        <dbReference type="EMBL" id="RXR07192.1"/>
    </source>
</evidence>
<dbReference type="Pfam" id="PF08327">
    <property type="entry name" value="AHSA1"/>
    <property type="match status" value="1"/>
</dbReference>
<organism evidence="3 4">
    <name type="scientific">Pseudoxanthomonas composti</name>
    <dbReference type="NCBI Taxonomy" id="2137479"/>
    <lineage>
        <taxon>Bacteria</taxon>
        <taxon>Pseudomonadati</taxon>
        <taxon>Pseudomonadota</taxon>
        <taxon>Gammaproteobacteria</taxon>
        <taxon>Lysobacterales</taxon>
        <taxon>Lysobacteraceae</taxon>
        <taxon>Pseudoxanthomonas</taxon>
    </lineage>
</organism>
<accession>A0A4Q1JYT1</accession>
<feature type="domain" description="Activator of Hsp90 ATPase homologue 1/2-like C-terminal" evidence="2">
    <location>
        <begin position="16"/>
        <end position="148"/>
    </location>
</feature>
<dbReference type="Gene3D" id="3.30.530.20">
    <property type="match status" value="1"/>
</dbReference>
<proteinExistence type="inferred from homology"/>
<dbReference type="InterPro" id="IPR023393">
    <property type="entry name" value="START-like_dom_sf"/>
</dbReference>
<name>A0A4Q1JYT1_9GAMM</name>
<dbReference type="OrthoDB" id="9805228at2"/>